<gene>
    <name evidence="2" type="ordered locus">SVEN_2495</name>
</gene>
<evidence type="ECO:0000313" key="2">
    <source>
        <dbReference type="EMBL" id="CCA55781.1"/>
    </source>
</evidence>
<reference evidence="2 3" key="1">
    <citation type="journal article" date="2011" name="BMC Genomics">
        <title>Genome-wide analysis of the role of GlnR in Streptomyces venezuelae provides new insights into global nitrogen regulation in actinomycetes.</title>
        <authorList>
            <person name="Pullan S.T."/>
            <person name="Bibb M.J."/>
            <person name="Merrick M."/>
        </authorList>
    </citation>
    <scope>NUCLEOTIDE SEQUENCE [LARGE SCALE GENOMIC DNA]</scope>
    <source>
        <strain evidence="2">ATCC 10712</strain>
    </source>
</reference>
<protein>
    <submittedName>
        <fullName evidence="2">Uncharacterized protein</fullName>
    </submittedName>
</protein>
<name>F2R3D9_STRVP</name>
<dbReference type="STRING" id="953739.SVEN_2495"/>
<accession>F2R3D9</accession>
<dbReference type="HOGENOM" id="CLU_2653093_0_0_11"/>
<dbReference type="KEGG" id="sve:SVEN_2495"/>
<feature type="region of interest" description="Disordered" evidence="1">
    <location>
        <begin position="50"/>
        <end position="76"/>
    </location>
</feature>
<organism evidence="2 3">
    <name type="scientific">Streptomyces venezuelae (strain ATCC 10712 / CBS 650.69 / DSM 40230 / JCM 4526 / NBRC 13096 / PD 04745)</name>
    <dbReference type="NCBI Taxonomy" id="953739"/>
    <lineage>
        <taxon>Bacteria</taxon>
        <taxon>Bacillati</taxon>
        <taxon>Actinomycetota</taxon>
        <taxon>Actinomycetes</taxon>
        <taxon>Kitasatosporales</taxon>
        <taxon>Streptomycetaceae</taxon>
        <taxon>Streptomyces</taxon>
    </lineage>
</organism>
<dbReference type="InterPro" id="IPR025361">
    <property type="entry name" value="DUF4265"/>
</dbReference>
<keyword evidence="3" id="KW-1185">Reference proteome</keyword>
<evidence type="ECO:0000313" key="3">
    <source>
        <dbReference type="Proteomes" id="UP000006854"/>
    </source>
</evidence>
<dbReference type="EMBL" id="FR845719">
    <property type="protein sequence ID" value="CCA55781.1"/>
    <property type="molecule type" value="Genomic_DNA"/>
</dbReference>
<dbReference type="AlphaFoldDB" id="F2R3D9"/>
<proteinExistence type="predicted"/>
<dbReference type="Proteomes" id="UP000006854">
    <property type="component" value="Chromosome"/>
</dbReference>
<evidence type="ECO:0000256" key="1">
    <source>
        <dbReference type="SAM" id="MobiDB-lite"/>
    </source>
</evidence>
<dbReference type="Pfam" id="PF14085">
    <property type="entry name" value="DUF4265"/>
    <property type="match status" value="1"/>
</dbReference>
<sequence>MHFRLETDGDWPPASVESLWAFDRGDGTVRLDNTPWFVRGVACGDVLTTHPDEDGVHRPGQVVSPSQNADPAARAV</sequence>